<dbReference type="AlphaFoldDB" id="A0A453G4S4"/>
<name>A0A453G4S4_AEGTS</name>
<evidence type="ECO:0000259" key="1">
    <source>
        <dbReference type="Pfam" id="PF13966"/>
    </source>
</evidence>
<sequence>TEVNLFGVEDSLYWKLSGSGVFSVKSMYTDLINTGNIPRTVHIWKVKVPLKIKVFTWFVHKGVILTKDNLAKRNWEGSKRCCFCDHDETIEYLFIKC</sequence>
<reference evidence="2" key="5">
    <citation type="journal article" date="2021" name="G3 (Bethesda)">
        <title>Aegilops tauschii genome assembly Aet v5.0 features greater sequence contiguity and improved annotation.</title>
        <authorList>
            <person name="Wang L."/>
            <person name="Zhu T."/>
            <person name="Rodriguez J.C."/>
            <person name="Deal K.R."/>
            <person name="Dubcovsky J."/>
            <person name="McGuire P.E."/>
            <person name="Lux T."/>
            <person name="Spannagl M."/>
            <person name="Mayer K.F.X."/>
            <person name="Baldrich P."/>
            <person name="Meyers B.C."/>
            <person name="Huo N."/>
            <person name="Gu Y.Q."/>
            <person name="Zhou H."/>
            <person name="Devos K.M."/>
            <person name="Bennetzen J.L."/>
            <person name="Unver T."/>
            <person name="Budak H."/>
            <person name="Gulick P.J."/>
            <person name="Galiba G."/>
            <person name="Kalapos B."/>
            <person name="Nelson D.R."/>
            <person name="Li P."/>
            <person name="You F.M."/>
            <person name="Luo M.C."/>
            <person name="Dvorak J."/>
        </authorList>
    </citation>
    <scope>NUCLEOTIDE SEQUENCE [LARGE SCALE GENOMIC DNA]</scope>
    <source>
        <strain evidence="2">cv. AL8/78</strain>
    </source>
</reference>
<evidence type="ECO:0000313" key="3">
    <source>
        <dbReference type="Proteomes" id="UP000015105"/>
    </source>
</evidence>
<dbReference type="InterPro" id="IPR026960">
    <property type="entry name" value="RVT-Znf"/>
</dbReference>
<dbReference type="Pfam" id="PF13966">
    <property type="entry name" value="zf-RVT"/>
    <property type="match status" value="1"/>
</dbReference>
<dbReference type="Proteomes" id="UP000015105">
    <property type="component" value="Chromosome 3D"/>
</dbReference>
<feature type="domain" description="Reverse transcriptase zinc-binding" evidence="1">
    <location>
        <begin position="22"/>
        <end position="97"/>
    </location>
</feature>
<reference evidence="2" key="3">
    <citation type="journal article" date="2017" name="Nature">
        <title>Genome sequence of the progenitor of the wheat D genome Aegilops tauschii.</title>
        <authorList>
            <person name="Luo M.C."/>
            <person name="Gu Y.Q."/>
            <person name="Puiu D."/>
            <person name="Wang H."/>
            <person name="Twardziok S.O."/>
            <person name="Deal K.R."/>
            <person name="Huo N."/>
            <person name="Zhu T."/>
            <person name="Wang L."/>
            <person name="Wang Y."/>
            <person name="McGuire P.E."/>
            <person name="Liu S."/>
            <person name="Long H."/>
            <person name="Ramasamy R.K."/>
            <person name="Rodriguez J.C."/>
            <person name="Van S.L."/>
            <person name="Yuan L."/>
            <person name="Wang Z."/>
            <person name="Xia Z."/>
            <person name="Xiao L."/>
            <person name="Anderson O.D."/>
            <person name="Ouyang S."/>
            <person name="Liang Y."/>
            <person name="Zimin A.V."/>
            <person name="Pertea G."/>
            <person name="Qi P."/>
            <person name="Bennetzen J.L."/>
            <person name="Dai X."/>
            <person name="Dawson M.W."/>
            <person name="Muller H.G."/>
            <person name="Kugler K."/>
            <person name="Rivarola-Duarte L."/>
            <person name="Spannagl M."/>
            <person name="Mayer K.F.X."/>
            <person name="Lu F.H."/>
            <person name="Bevan M.W."/>
            <person name="Leroy P."/>
            <person name="Li P."/>
            <person name="You F.M."/>
            <person name="Sun Q."/>
            <person name="Liu Z."/>
            <person name="Lyons E."/>
            <person name="Wicker T."/>
            <person name="Salzberg S.L."/>
            <person name="Devos K.M."/>
            <person name="Dvorak J."/>
        </authorList>
    </citation>
    <scope>NUCLEOTIDE SEQUENCE [LARGE SCALE GENOMIC DNA]</scope>
    <source>
        <strain evidence="2">cv. AL8/78</strain>
    </source>
</reference>
<dbReference type="PANTHER" id="PTHR36617">
    <property type="entry name" value="PROTEIN, PUTATIVE-RELATED"/>
    <property type="match status" value="1"/>
</dbReference>
<reference evidence="3" key="2">
    <citation type="journal article" date="2017" name="Nat. Plants">
        <title>The Aegilops tauschii genome reveals multiple impacts of transposons.</title>
        <authorList>
            <person name="Zhao G."/>
            <person name="Zou C."/>
            <person name="Li K."/>
            <person name="Wang K."/>
            <person name="Li T."/>
            <person name="Gao L."/>
            <person name="Zhang X."/>
            <person name="Wang H."/>
            <person name="Yang Z."/>
            <person name="Liu X."/>
            <person name="Jiang W."/>
            <person name="Mao L."/>
            <person name="Kong X."/>
            <person name="Jiao Y."/>
            <person name="Jia J."/>
        </authorList>
    </citation>
    <scope>NUCLEOTIDE SEQUENCE [LARGE SCALE GENOMIC DNA]</scope>
    <source>
        <strain evidence="3">cv. AL8/78</strain>
    </source>
</reference>
<dbReference type="Gramene" id="AET3Gv20882300.3">
    <property type="protein sequence ID" value="AET3Gv20882300.3"/>
    <property type="gene ID" value="AET3Gv20882300"/>
</dbReference>
<organism evidence="2 3">
    <name type="scientific">Aegilops tauschii subsp. strangulata</name>
    <name type="common">Goatgrass</name>
    <dbReference type="NCBI Taxonomy" id="200361"/>
    <lineage>
        <taxon>Eukaryota</taxon>
        <taxon>Viridiplantae</taxon>
        <taxon>Streptophyta</taxon>
        <taxon>Embryophyta</taxon>
        <taxon>Tracheophyta</taxon>
        <taxon>Spermatophyta</taxon>
        <taxon>Magnoliopsida</taxon>
        <taxon>Liliopsida</taxon>
        <taxon>Poales</taxon>
        <taxon>Poaceae</taxon>
        <taxon>BOP clade</taxon>
        <taxon>Pooideae</taxon>
        <taxon>Triticodae</taxon>
        <taxon>Triticeae</taxon>
        <taxon>Triticinae</taxon>
        <taxon>Aegilops</taxon>
    </lineage>
</organism>
<proteinExistence type="predicted"/>
<keyword evidence="3" id="KW-1185">Reference proteome</keyword>
<reference evidence="2" key="4">
    <citation type="submission" date="2019-03" db="UniProtKB">
        <authorList>
            <consortium name="EnsemblPlants"/>
        </authorList>
    </citation>
    <scope>IDENTIFICATION</scope>
</reference>
<accession>A0A453G4S4</accession>
<reference evidence="3" key="1">
    <citation type="journal article" date="2014" name="Science">
        <title>Ancient hybridizations among the ancestral genomes of bread wheat.</title>
        <authorList>
            <consortium name="International Wheat Genome Sequencing Consortium,"/>
            <person name="Marcussen T."/>
            <person name="Sandve S.R."/>
            <person name="Heier L."/>
            <person name="Spannagl M."/>
            <person name="Pfeifer M."/>
            <person name="Jakobsen K.S."/>
            <person name="Wulff B.B."/>
            <person name="Steuernagel B."/>
            <person name="Mayer K.F."/>
            <person name="Olsen O.A."/>
        </authorList>
    </citation>
    <scope>NUCLEOTIDE SEQUENCE [LARGE SCALE GENOMIC DNA]</scope>
    <source>
        <strain evidence="3">cv. AL8/78</strain>
    </source>
</reference>
<dbReference type="PANTHER" id="PTHR36617:SF14">
    <property type="entry name" value="REVERSE TRANSCRIPTASE ZINC-BINDING DOMAIN-CONTAINING PROTEIN"/>
    <property type="match status" value="1"/>
</dbReference>
<protein>
    <recommendedName>
        <fullName evidence="1">Reverse transcriptase zinc-binding domain-containing protein</fullName>
    </recommendedName>
</protein>
<evidence type="ECO:0000313" key="2">
    <source>
        <dbReference type="EnsemblPlants" id="AET3Gv20882300.3"/>
    </source>
</evidence>
<dbReference type="EnsemblPlants" id="AET3Gv20882300.3">
    <property type="protein sequence ID" value="AET3Gv20882300.3"/>
    <property type="gene ID" value="AET3Gv20882300"/>
</dbReference>